<name>A0A2A6BL97_PRIPA</name>
<accession>A0A8R1UME4</accession>
<keyword evidence="4" id="KW-1185">Reference proteome</keyword>
<accession>A0A2A6BL97</accession>
<dbReference type="PROSITE" id="PS50181">
    <property type="entry name" value="FBOX"/>
    <property type="match status" value="1"/>
</dbReference>
<gene>
    <name evidence="3" type="primary">WBGene00274286</name>
</gene>
<keyword evidence="1" id="KW-0689">Ribosomal protein</keyword>
<dbReference type="Proteomes" id="UP000005239">
    <property type="component" value="Unassembled WGS sequence"/>
</dbReference>
<proteinExistence type="predicted"/>
<reference evidence="3" key="2">
    <citation type="submission" date="2022-06" db="UniProtKB">
        <authorList>
            <consortium name="EnsemblMetazoa"/>
        </authorList>
    </citation>
    <scope>IDENTIFICATION</scope>
    <source>
        <strain evidence="3">PS312</strain>
    </source>
</reference>
<dbReference type="PANTHER" id="PTHR10768:SF0">
    <property type="entry name" value="RIBOSOMAL PROTEIN L37"/>
    <property type="match status" value="1"/>
</dbReference>
<evidence type="ECO:0000313" key="3">
    <source>
        <dbReference type="EnsemblMetazoa" id="PPA35917.1"/>
    </source>
</evidence>
<protein>
    <submittedName>
        <fullName evidence="3">F-box domain-containing protein</fullName>
    </submittedName>
</protein>
<dbReference type="Gene3D" id="2.20.25.30">
    <property type="match status" value="1"/>
</dbReference>
<dbReference type="InterPro" id="IPR001810">
    <property type="entry name" value="F-box_dom"/>
</dbReference>
<dbReference type="Pfam" id="PF00646">
    <property type="entry name" value="F-box"/>
    <property type="match status" value="1"/>
</dbReference>
<dbReference type="GO" id="GO:0003735">
    <property type="term" value="F:structural constituent of ribosome"/>
    <property type="evidence" value="ECO:0007669"/>
    <property type="project" value="InterPro"/>
</dbReference>
<dbReference type="FunFam" id="2.20.25.30:FF:000012">
    <property type="entry name" value="Uncharacterized protein"/>
    <property type="match status" value="1"/>
</dbReference>
<dbReference type="GO" id="GO:0003723">
    <property type="term" value="F:RNA binding"/>
    <property type="evidence" value="ECO:0000318"/>
    <property type="project" value="GO_Central"/>
</dbReference>
<dbReference type="EnsemblMetazoa" id="PPA35917.1">
    <property type="protein sequence ID" value="PPA35917.1"/>
    <property type="gene ID" value="WBGene00274286"/>
</dbReference>
<dbReference type="AlphaFoldDB" id="A0A2A6BL97"/>
<dbReference type="InterPro" id="IPR011331">
    <property type="entry name" value="Ribosomal_eL37/eL43"/>
</dbReference>
<keyword evidence="2" id="KW-0687">Ribonucleoprotein</keyword>
<dbReference type="GO" id="GO:0006412">
    <property type="term" value="P:translation"/>
    <property type="evidence" value="ECO:0007669"/>
    <property type="project" value="InterPro"/>
</dbReference>
<evidence type="ECO:0000256" key="1">
    <source>
        <dbReference type="ARBA" id="ARBA00022980"/>
    </source>
</evidence>
<organism evidence="3 4">
    <name type="scientific">Pristionchus pacificus</name>
    <name type="common">Parasitic nematode worm</name>
    <dbReference type="NCBI Taxonomy" id="54126"/>
    <lineage>
        <taxon>Eukaryota</taxon>
        <taxon>Metazoa</taxon>
        <taxon>Ecdysozoa</taxon>
        <taxon>Nematoda</taxon>
        <taxon>Chromadorea</taxon>
        <taxon>Rhabditida</taxon>
        <taxon>Rhabditina</taxon>
        <taxon>Diplogasteromorpha</taxon>
        <taxon>Diplogasteroidea</taxon>
        <taxon>Neodiplogasteridae</taxon>
        <taxon>Pristionchus</taxon>
    </lineage>
</organism>
<evidence type="ECO:0000313" key="4">
    <source>
        <dbReference type="Proteomes" id="UP000005239"/>
    </source>
</evidence>
<sequence length="165" mass="18983">FPFLSFPNEMIKRIFSFLDFKSRLRLRLNRRLRAIESETKVYVDEFLIEERSTNLMSLWVKGGVSGKNIGDSHTENRALSISWNFAKKGGRVRIHLSGASSCNIEYNPAAKKCVYQWSIKAIRRSTTGTGRMRHLKKIQHRFKNGFREGTVAVSQKKRTQSAASN</sequence>
<reference evidence="4" key="1">
    <citation type="journal article" date="2008" name="Nat. Genet.">
        <title>The Pristionchus pacificus genome provides a unique perspective on nematode lifestyle and parasitism.</title>
        <authorList>
            <person name="Dieterich C."/>
            <person name="Clifton S.W."/>
            <person name="Schuster L.N."/>
            <person name="Chinwalla A."/>
            <person name="Delehaunty K."/>
            <person name="Dinkelacker I."/>
            <person name="Fulton L."/>
            <person name="Fulton R."/>
            <person name="Godfrey J."/>
            <person name="Minx P."/>
            <person name="Mitreva M."/>
            <person name="Roeseler W."/>
            <person name="Tian H."/>
            <person name="Witte H."/>
            <person name="Yang S.P."/>
            <person name="Wilson R.K."/>
            <person name="Sommer R.J."/>
        </authorList>
    </citation>
    <scope>NUCLEOTIDE SEQUENCE [LARGE SCALE GENOMIC DNA]</scope>
    <source>
        <strain evidence="4">PS312</strain>
    </source>
</reference>
<dbReference type="PANTHER" id="PTHR10768">
    <property type="entry name" value="60S RIBOSOMAL PROTEIN L37"/>
    <property type="match status" value="1"/>
</dbReference>
<evidence type="ECO:0000256" key="2">
    <source>
        <dbReference type="ARBA" id="ARBA00023274"/>
    </source>
</evidence>
<dbReference type="GO" id="GO:0022625">
    <property type="term" value="C:cytosolic large ribosomal subunit"/>
    <property type="evidence" value="ECO:0000318"/>
    <property type="project" value="GO_Central"/>
</dbReference>
<dbReference type="OrthoDB" id="10259236at2759"/>